<proteinExistence type="predicted"/>
<sequence length="327" mass="38231">MAPRGMMSIQYCERGSDFPLKHQYCDKSTTVAKFKKLIAMAENVPADGMELFSYQTHEKFSDDTVLNKWDGVTFTLLKPRTVEKPPKIKIELGTLPRDIEVSPKVAEANQRKRFEWPGKRSSSDRRDRCRSRSSSPERKRSNRNLRKSRSRSPVRERSRSSSSQRYSHYHSNPNHHHREYQSRYKPRYDNRRGFHDRRPNFMNKPGRFIQERHPNWSPPSYVSAPPPPNPPTIDINLMAAAALVVGQQMQQKNSQEQMLQQLVQATQIQQAIQPIQAQQLDSAPQFRVHQQTRSPPKRNSDGRFSYSNNLAGRITRGGWNKDRFRRY</sequence>
<feature type="compositionally biased region" description="Basic and acidic residues" evidence="1">
    <location>
        <begin position="179"/>
        <end position="199"/>
    </location>
</feature>
<comment type="caution">
    <text evidence="2">The sequence shown here is derived from an EMBL/GenBank/DDBJ whole genome shotgun (WGS) entry which is preliminary data.</text>
</comment>
<protein>
    <recommendedName>
        <fullName evidence="4">Ubiquitin-like domain-containing protein</fullName>
    </recommendedName>
</protein>
<dbReference type="Proteomes" id="UP000298663">
    <property type="component" value="Unassembled WGS sequence"/>
</dbReference>
<feature type="compositionally biased region" description="Basic and acidic residues" evidence="1">
    <location>
        <begin position="109"/>
        <end position="127"/>
    </location>
</feature>
<keyword evidence="3" id="KW-1185">Reference proteome</keyword>
<accession>A0A4V6A6B3</accession>
<feature type="region of interest" description="Disordered" evidence="1">
    <location>
        <begin position="281"/>
        <end position="312"/>
    </location>
</feature>
<name>A0A4V6A6B3_STECR</name>
<evidence type="ECO:0000256" key="1">
    <source>
        <dbReference type="SAM" id="MobiDB-lite"/>
    </source>
</evidence>
<reference evidence="2 3" key="1">
    <citation type="journal article" date="2015" name="Genome Biol.">
        <title>Comparative genomics of Steinernema reveals deeply conserved gene regulatory networks.</title>
        <authorList>
            <person name="Dillman A.R."/>
            <person name="Macchietto M."/>
            <person name="Porter C.F."/>
            <person name="Rogers A."/>
            <person name="Williams B."/>
            <person name="Antoshechkin I."/>
            <person name="Lee M.M."/>
            <person name="Goodwin Z."/>
            <person name="Lu X."/>
            <person name="Lewis E.E."/>
            <person name="Goodrich-Blair H."/>
            <person name="Stock S.P."/>
            <person name="Adams B.J."/>
            <person name="Sternberg P.W."/>
            <person name="Mortazavi A."/>
        </authorList>
    </citation>
    <scope>NUCLEOTIDE SEQUENCE [LARGE SCALE GENOMIC DNA]</scope>
    <source>
        <strain evidence="2 3">ALL</strain>
    </source>
</reference>
<dbReference type="EMBL" id="AZBU02000002">
    <property type="protein sequence ID" value="TKR94155.1"/>
    <property type="molecule type" value="Genomic_DNA"/>
</dbReference>
<feature type="compositionally biased region" description="Basic residues" evidence="1">
    <location>
        <begin position="140"/>
        <end position="152"/>
    </location>
</feature>
<feature type="compositionally biased region" description="Low complexity" evidence="1">
    <location>
        <begin position="160"/>
        <end position="172"/>
    </location>
</feature>
<evidence type="ECO:0000313" key="3">
    <source>
        <dbReference type="Proteomes" id="UP000298663"/>
    </source>
</evidence>
<gene>
    <name evidence="2" type="ORF">L596_008480</name>
</gene>
<feature type="region of interest" description="Disordered" evidence="1">
    <location>
        <begin position="103"/>
        <end position="223"/>
    </location>
</feature>
<organism evidence="2 3">
    <name type="scientific">Steinernema carpocapsae</name>
    <name type="common">Entomopathogenic nematode</name>
    <dbReference type="NCBI Taxonomy" id="34508"/>
    <lineage>
        <taxon>Eukaryota</taxon>
        <taxon>Metazoa</taxon>
        <taxon>Ecdysozoa</taxon>
        <taxon>Nematoda</taxon>
        <taxon>Chromadorea</taxon>
        <taxon>Rhabditida</taxon>
        <taxon>Tylenchina</taxon>
        <taxon>Panagrolaimomorpha</taxon>
        <taxon>Strongyloidoidea</taxon>
        <taxon>Steinernematidae</taxon>
        <taxon>Steinernema</taxon>
    </lineage>
</organism>
<reference evidence="2 3" key="2">
    <citation type="journal article" date="2019" name="G3 (Bethesda)">
        <title>Hybrid Assembly of the Genome of the Entomopathogenic Nematode Steinernema carpocapsae Identifies the X-Chromosome.</title>
        <authorList>
            <person name="Serra L."/>
            <person name="Macchietto M."/>
            <person name="Macias-Munoz A."/>
            <person name="McGill C.J."/>
            <person name="Rodriguez I.M."/>
            <person name="Rodriguez B."/>
            <person name="Murad R."/>
            <person name="Mortazavi A."/>
        </authorList>
    </citation>
    <scope>NUCLEOTIDE SEQUENCE [LARGE SCALE GENOMIC DNA]</scope>
    <source>
        <strain evidence="2 3">ALL</strain>
    </source>
</reference>
<evidence type="ECO:0000313" key="2">
    <source>
        <dbReference type="EMBL" id="TKR94155.1"/>
    </source>
</evidence>
<dbReference type="AlphaFoldDB" id="A0A4V6A6B3"/>
<evidence type="ECO:0008006" key="4">
    <source>
        <dbReference type="Google" id="ProtNLM"/>
    </source>
</evidence>